<feature type="repeat" description="ANK" evidence="5">
    <location>
        <begin position="269"/>
        <end position="301"/>
    </location>
</feature>
<evidence type="ECO:0000256" key="1">
    <source>
        <dbReference type="ARBA" id="ARBA00022729"/>
    </source>
</evidence>
<dbReference type="SUPFAM" id="SSF48403">
    <property type="entry name" value="Ankyrin repeat"/>
    <property type="match status" value="1"/>
</dbReference>
<feature type="repeat" description="ANK" evidence="5">
    <location>
        <begin position="202"/>
        <end position="234"/>
    </location>
</feature>
<dbReference type="InParanoid" id="T0PKW8"/>
<dbReference type="PANTHER" id="PTHR24171">
    <property type="entry name" value="ANKYRIN REPEAT DOMAIN-CONTAINING PROTEIN 39-RELATED"/>
    <property type="match status" value="1"/>
</dbReference>
<keyword evidence="3" id="KW-0106">Calcium</keyword>
<keyword evidence="2" id="KW-0677">Repeat</keyword>
<dbReference type="Pfam" id="PF00023">
    <property type="entry name" value="Ank"/>
    <property type="match status" value="2"/>
</dbReference>
<dbReference type="PRINTS" id="PR01415">
    <property type="entry name" value="ANKYRIN"/>
</dbReference>
<feature type="disulfide bond" evidence="6">
    <location>
        <begin position="1248"/>
        <end position="1266"/>
    </location>
</feature>
<evidence type="ECO:0000313" key="8">
    <source>
        <dbReference type="EMBL" id="EQC25979.1"/>
    </source>
</evidence>
<dbReference type="InterPro" id="IPR001368">
    <property type="entry name" value="TNFR/NGFR_Cys_rich_reg"/>
</dbReference>
<evidence type="ECO:0000256" key="5">
    <source>
        <dbReference type="PROSITE-ProRule" id="PRU00023"/>
    </source>
</evidence>
<dbReference type="eggNOG" id="KOG4177">
    <property type="taxonomic scope" value="Eukaryota"/>
</dbReference>
<keyword evidence="9" id="KW-1185">Reference proteome</keyword>
<dbReference type="PROSITE" id="PS50088">
    <property type="entry name" value="ANK_REPEAT"/>
    <property type="match status" value="8"/>
</dbReference>
<dbReference type="Pfam" id="PF00020">
    <property type="entry name" value="TNFR_c6"/>
    <property type="match status" value="1"/>
</dbReference>
<dbReference type="VEuPathDB" id="FungiDB:SDRG_16167"/>
<keyword evidence="4 5" id="KW-0040">ANK repeat</keyword>
<dbReference type="SMART" id="SM00208">
    <property type="entry name" value="TNFR"/>
    <property type="match status" value="2"/>
</dbReference>
<feature type="repeat" description="ANK" evidence="5">
    <location>
        <begin position="168"/>
        <end position="189"/>
    </location>
</feature>
<evidence type="ECO:0000256" key="6">
    <source>
        <dbReference type="PROSITE-ProRule" id="PRU00206"/>
    </source>
</evidence>
<feature type="repeat" description="TNFR-Cys" evidence="6">
    <location>
        <begin position="1175"/>
        <end position="1218"/>
    </location>
</feature>
<gene>
    <name evidence="8" type="ORF">SDRG_16167</name>
</gene>
<dbReference type="InterPro" id="IPR036770">
    <property type="entry name" value="Ankyrin_rpt-contain_sf"/>
</dbReference>
<dbReference type="STRING" id="1156394.T0PKW8"/>
<dbReference type="InterPro" id="IPR002110">
    <property type="entry name" value="Ankyrin_rpt"/>
</dbReference>
<dbReference type="Pfam" id="PF03160">
    <property type="entry name" value="Calx-beta"/>
    <property type="match status" value="3"/>
</dbReference>
<feature type="domain" description="TNFR-Cys" evidence="7">
    <location>
        <begin position="1223"/>
        <end position="1266"/>
    </location>
</feature>
<dbReference type="OrthoDB" id="194033at2759"/>
<feature type="repeat" description="ANK" evidence="5">
    <location>
        <begin position="29"/>
        <end position="61"/>
    </location>
</feature>
<feature type="repeat" description="ANK" evidence="5">
    <location>
        <begin position="135"/>
        <end position="167"/>
    </location>
</feature>
<organism evidence="8 9">
    <name type="scientific">Saprolegnia diclina (strain VS20)</name>
    <dbReference type="NCBI Taxonomy" id="1156394"/>
    <lineage>
        <taxon>Eukaryota</taxon>
        <taxon>Sar</taxon>
        <taxon>Stramenopiles</taxon>
        <taxon>Oomycota</taxon>
        <taxon>Saprolegniomycetes</taxon>
        <taxon>Saprolegniales</taxon>
        <taxon>Saprolegniaceae</taxon>
        <taxon>Saprolegnia</taxon>
    </lineage>
</organism>
<dbReference type="EMBL" id="JH767247">
    <property type="protein sequence ID" value="EQC25979.1"/>
    <property type="molecule type" value="Genomic_DNA"/>
</dbReference>
<dbReference type="Gene3D" id="1.25.40.20">
    <property type="entry name" value="Ankyrin repeat-containing domain"/>
    <property type="match status" value="1"/>
</dbReference>
<dbReference type="GO" id="GO:0016020">
    <property type="term" value="C:membrane"/>
    <property type="evidence" value="ECO:0007669"/>
    <property type="project" value="InterPro"/>
</dbReference>
<dbReference type="GO" id="GO:0007154">
    <property type="term" value="P:cell communication"/>
    <property type="evidence" value="ECO:0007669"/>
    <property type="project" value="InterPro"/>
</dbReference>
<dbReference type="InterPro" id="IPR003644">
    <property type="entry name" value="Calx_beta"/>
</dbReference>
<proteinExistence type="predicted"/>
<feature type="repeat" description="ANK" evidence="5">
    <location>
        <begin position="62"/>
        <end position="95"/>
    </location>
</feature>
<feature type="domain" description="TNFR-Cys" evidence="7">
    <location>
        <begin position="1175"/>
        <end position="1218"/>
    </location>
</feature>
<dbReference type="PROSITE" id="PS50050">
    <property type="entry name" value="TNFR_NGFR_2"/>
    <property type="match status" value="2"/>
</dbReference>
<keyword evidence="6" id="KW-1015">Disulfide bond</keyword>
<evidence type="ECO:0000259" key="7">
    <source>
        <dbReference type="PROSITE" id="PS50050"/>
    </source>
</evidence>
<evidence type="ECO:0000256" key="3">
    <source>
        <dbReference type="ARBA" id="ARBA00022837"/>
    </source>
</evidence>
<evidence type="ECO:0000313" key="9">
    <source>
        <dbReference type="Proteomes" id="UP000030762"/>
    </source>
</evidence>
<dbReference type="SMART" id="SM00248">
    <property type="entry name" value="ANK"/>
    <property type="match status" value="9"/>
</dbReference>
<dbReference type="InterPro" id="IPR038081">
    <property type="entry name" value="CalX-like_sf"/>
</dbReference>
<dbReference type="SUPFAM" id="SSF141072">
    <property type="entry name" value="CalX-like"/>
    <property type="match status" value="4"/>
</dbReference>
<dbReference type="Proteomes" id="UP000030762">
    <property type="component" value="Unassembled WGS sequence"/>
</dbReference>
<dbReference type="RefSeq" id="XP_008620588.1">
    <property type="nucleotide sequence ID" value="XM_008622366.1"/>
</dbReference>
<name>T0PKW8_SAPDV</name>
<dbReference type="PROSITE" id="PS50297">
    <property type="entry name" value="ANK_REP_REGION"/>
    <property type="match status" value="5"/>
</dbReference>
<feature type="repeat" description="ANK" evidence="5">
    <location>
        <begin position="96"/>
        <end position="134"/>
    </location>
</feature>
<feature type="disulfide bond" evidence="6">
    <location>
        <begin position="1200"/>
        <end position="1218"/>
    </location>
</feature>
<feature type="repeat" description="TNFR-Cys" evidence="6">
    <location>
        <begin position="1223"/>
        <end position="1266"/>
    </location>
</feature>
<feature type="disulfide bond" evidence="6">
    <location>
        <begin position="1197"/>
        <end position="1210"/>
    </location>
</feature>
<comment type="caution">
    <text evidence="6">Lacks conserved residue(s) required for the propagation of feature annotation.</text>
</comment>
<sequence length="1358" mass="143035">MGVGDERGNWTDVRRLVGEGADPNWQNEEGHTPLYIACQRGHESMVNSLISYGADIHKCSTRGETVLHVASRFGHIKVFRALLWRKGLSVDQRDNEGRTALYIACRYGHVAIVEKIAFARTLLGRRPDLDQRANDGTSALFTACEHGQDHLVNLLMWNGASPTGEDNEGRTPLYIASLHGHKAIVRDLLLYRWGNVRQATKRGETPLHAASSRGHDAVVQILLVAGASVDQCNDRGQTPLWIAAKEGHLSTLYLLVGKSNANVDHADELGRTPLFMAVESGHLDIVKFLISEGANVTQVAKDYATPLYVAETKGRPAIVAVILEAKSRQRQTPTTVITTKTTIGVQQNGNYAINNGSLGFGLSPSCQVMWAVLAAAALSCVGALAPGRIQFSPTTYAATNQWGSVVLLLQRALGADGPASVLLNSQNGSAVAGVDFAPIVNLSVAWAAGSWAPVQVPIAFLPRVLLRDVSFSINMSPGDGTTQIYPSMATATVTIQSINLDLGDLAFAAPAINISVPTTLAPTTPYPVSLSVERLGGSTGSLQVEYAIAPVPNLDPAQVPIPDTDFSLPTFPGGNVLFWADGDATPKTITLSFFNAAIYHSAKQLSLQLLRPSGGALLASPSTILLTVLGTNQAVPAGVFQLGAPCFSVCAATTYSVDEGGAVRVYVERRNGAVGAVSVQFEATPDPSTNTIATTDFVPQRGTLSWQDGDGASQSFVVQTQISPNTQKRVVVTLTNPTGGASLSPVASSTSISVLSLPFAPPLGGEVNVVTVPALQTALSGMPMASDQLLQAQIPVYQSGIGPTAPWVVIQAGTYTFTVRRSRGSVGAASVYVQTVGQTAQPDVDFVSVGQRISWQDTDARDVTVSLTILSPPSTHFSGTASPPRTLSIVLSDPQTVVLGPSAQYAVYLQATAQVPTLVGAQLEMTGRSLTLQYSRPVLATTANVASLSVAASTGLYTLSASSTVVPRPDPTLVFVQLAPSDVNALQRAGLAASISTTNIAYPTGFVEYPTFNCASTSINGCVVPPLPAQTPFPATAFVGDTLAPSLLRFVYDGQYLQLRFSKVVNPSSVVPSQLQLCDSLARTACALLSSASYVVAGTRSVGGLAALPPVPSDGTLITIFVAPMDKARIDATGVIGRSPATTILVATNQIADIMGHSLLPPYFLSASATADCSPCPTSSYLSARCSDSQSRVCLPCTVCAADHFAEMTCSPTHDTVCQRCTQCQRETFASTKCSPSTDRVCRACALCSADEFEAVPCSTEANRVCHTCNSCSLTPAQKTLCAQSVSWERRQQSPFGCPTPNQQWTSREEQLQSFKSNACGAGRCSCTGHGIGNNNPSGLAFPNDPRCTGPETYGILL</sequence>
<reference evidence="8 9" key="1">
    <citation type="submission" date="2012-04" db="EMBL/GenBank/DDBJ databases">
        <title>The Genome Sequence of Saprolegnia declina VS20.</title>
        <authorList>
            <consortium name="The Broad Institute Genome Sequencing Platform"/>
            <person name="Russ C."/>
            <person name="Nusbaum C."/>
            <person name="Tyler B."/>
            <person name="van West P."/>
            <person name="Dieguez-Uribeondo J."/>
            <person name="de Bruijn I."/>
            <person name="Tripathy S."/>
            <person name="Jiang R."/>
            <person name="Young S.K."/>
            <person name="Zeng Q."/>
            <person name="Gargeya S."/>
            <person name="Fitzgerald M."/>
            <person name="Haas B."/>
            <person name="Abouelleil A."/>
            <person name="Alvarado L."/>
            <person name="Arachchi H.M."/>
            <person name="Berlin A."/>
            <person name="Chapman S.B."/>
            <person name="Goldberg J."/>
            <person name="Griggs A."/>
            <person name="Gujja S."/>
            <person name="Hansen M."/>
            <person name="Howarth C."/>
            <person name="Imamovic A."/>
            <person name="Larimer J."/>
            <person name="McCowen C."/>
            <person name="Montmayeur A."/>
            <person name="Murphy C."/>
            <person name="Neiman D."/>
            <person name="Pearson M."/>
            <person name="Priest M."/>
            <person name="Roberts A."/>
            <person name="Saif S."/>
            <person name="Shea T."/>
            <person name="Sisk P."/>
            <person name="Sykes S."/>
            <person name="Wortman J."/>
            <person name="Nusbaum C."/>
            <person name="Birren B."/>
        </authorList>
    </citation>
    <scope>NUCLEOTIDE SEQUENCE [LARGE SCALE GENOMIC DNA]</scope>
    <source>
        <strain evidence="8 9">VS20</strain>
    </source>
</reference>
<evidence type="ECO:0000256" key="2">
    <source>
        <dbReference type="ARBA" id="ARBA00022737"/>
    </source>
</evidence>
<dbReference type="OMA" id="CYPCTEC"/>
<dbReference type="Gene3D" id="2.10.50.10">
    <property type="entry name" value="Tumor Necrosis Factor Receptor, subunit A, domain 2"/>
    <property type="match status" value="1"/>
</dbReference>
<feature type="repeat" description="ANK" evidence="5">
    <location>
        <begin position="235"/>
        <end position="268"/>
    </location>
</feature>
<dbReference type="Gene3D" id="2.60.40.2030">
    <property type="match status" value="4"/>
</dbReference>
<dbReference type="GeneID" id="19956894"/>
<evidence type="ECO:0000256" key="4">
    <source>
        <dbReference type="ARBA" id="ARBA00023043"/>
    </source>
</evidence>
<feature type="disulfide bond" evidence="6">
    <location>
        <begin position="1245"/>
        <end position="1258"/>
    </location>
</feature>
<protein>
    <recommendedName>
        <fullName evidence="7">TNFR-Cys domain-containing protein</fullName>
    </recommendedName>
</protein>
<keyword evidence="1" id="KW-0732">Signal</keyword>
<accession>T0PKW8</accession>
<dbReference type="Pfam" id="PF12796">
    <property type="entry name" value="Ank_2"/>
    <property type="match status" value="2"/>
</dbReference>